<keyword evidence="3" id="KW-1185">Reference proteome</keyword>
<proteinExistence type="predicted"/>
<keyword evidence="1" id="KW-0175">Coiled coil</keyword>
<protein>
    <recommendedName>
        <fullName evidence="4">Charged multivesicular body protein 7</fullName>
    </recommendedName>
</protein>
<gene>
    <name evidence="2" type="ORF">R1sor_005360</name>
</gene>
<name>A0ABD3HMW0_9MARC</name>
<dbReference type="InterPro" id="IPR005024">
    <property type="entry name" value="Snf7_fam"/>
</dbReference>
<evidence type="ECO:0000313" key="2">
    <source>
        <dbReference type="EMBL" id="KAL3691709.1"/>
    </source>
</evidence>
<evidence type="ECO:0000256" key="1">
    <source>
        <dbReference type="SAM" id="Coils"/>
    </source>
</evidence>
<dbReference type="AlphaFoldDB" id="A0ABD3HMW0"/>
<accession>A0ABD3HMW0</accession>
<feature type="coiled-coil region" evidence="1">
    <location>
        <begin position="358"/>
        <end position="385"/>
    </location>
</feature>
<sequence>MAGNTSTLQDFLEQEWPEWKDDDFARAHFKAFTGQKQDWEERMNFWKDAILKVTRHLNLLIIDTEDVQQKWFLRDGFVPLGLKHVLVEMNNSGELETVDQFLGTPRSAVEMITTLLRQALTWAGLGAQSDQYSETEPHLEGRLVVRSALQERAALFIKSVRENHLSPVCIMTSARIKELCGGAENAELIIGYLLLQKKAVFVTLDGDDNVEGFKLSLNDKQVSAVSENDRHLLQLQWTLEMLQIRLNTVESKIAATKTELIRVAKAGDRRDALRRLRNMKLLQASRDQCAGFMDKIEQVLGVIADAETSKKVSDAIRVGTAAIKDNHVSIEDVHSCLDELDEAITVQRETEDALGAQISGTEEDNTLFEEELAALEKELSVEEEIANLPEVPKTEVIHKPPVENAEPEDVEEDAELEKEFAKLALELA</sequence>
<reference evidence="2 3" key="1">
    <citation type="submission" date="2024-09" db="EMBL/GenBank/DDBJ databases">
        <title>Chromosome-scale assembly of Riccia sorocarpa.</title>
        <authorList>
            <person name="Paukszto L."/>
        </authorList>
    </citation>
    <scope>NUCLEOTIDE SEQUENCE [LARGE SCALE GENOMIC DNA]</scope>
    <source>
        <strain evidence="2">LP-2024</strain>
        <tissue evidence="2">Aerial parts of the thallus</tissue>
    </source>
</reference>
<dbReference type="Pfam" id="PF25880">
    <property type="entry name" value="WHD_CHMP7_1st"/>
    <property type="match status" value="1"/>
</dbReference>
<evidence type="ECO:0008006" key="4">
    <source>
        <dbReference type="Google" id="ProtNLM"/>
    </source>
</evidence>
<comment type="caution">
    <text evidence="2">The sequence shown here is derived from an EMBL/GenBank/DDBJ whole genome shotgun (WGS) entry which is preliminary data.</text>
</comment>
<dbReference type="PANTHER" id="PTHR22761">
    <property type="entry name" value="CHARGED MULTIVESICULAR BODY PROTEIN"/>
    <property type="match status" value="1"/>
</dbReference>
<dbReference type="EMBL" id="JBJQOH010000003">
    <property type="protein sequence ID" value="KAL3691709.1"/>
    <property type="molecule type" value="Genomic_DNA"/>
</dbReference>
<organism evidence="2 3">
    <name type="scientific">Riccia sorocarpa</name>
    <dbReference type="NCBI Taxonomy" id="122646"/>
    <lineage>
        <taxon>Eukaryota</taxon>
        <taxon>Viridiplantae</taxon>
        <taxon>Streptophyta</taxon>
        <taxon>Embryophyta</taxon>
        <taxon>Marchantiophyta</taxon>
        <taxon>Marchantiopsida</taxon>
        <taxon>Marchantiidae</taxon>
        <taxon>Marchantiales</taxon>
        <taxon>Ricciaceae</taxon>
        <taxon>Riccia</taxon>
    </lineage>
</organism>
<dbReference type="PANTHER" id="PTHR22761:SF7">
    <property type="entry name" value="SNF7 FAMILY PROTEIN"/>
    <property type="match status" value="1"/>
</dbReference>
<dbReference type="Proteomes" id="UP001633002">
    <property type="component" value="Unassembled WGS sequence"/>
</dbReference>
<dbReference type="Pfam" id="PF03357">
    <property type="entry name" value="Snf7"/>
    <property type="match status" value="1"/>
</dbReference>
<evidence type="ECO:0000313" key="3">
    <source>
        <dbReference type="Proteomes" id="UP001633002"/>
    </source>
</evidence>